<feature type="region of interest" description="Disordered" evidence="1">
    <location>
        <begin position="20"/>
        <end position="272"/>
    </location>
</feature>
<feature type="compositionally biased region" description="Basic and acidic residues" evidence="1">
    <location>
        <begin position="235"/>
        <end position="250"/>
    </location>
</feature>
<evidence type="ECO:0000313" key="3">
    <source>
        <dbReference type="Proteomes" id="UP001066276"/>
    </source>
</evidence>
<dbReference type="EMBL" id="JANPWB010000004">
    <property type="protein sequence ID" value="KAJ1190857.1"/>
    <property type="molecule type" value="Genomic_DNA"/>
</dbReference>
<name>A0AAV7UQ13_PLEWA</name>
<organism evidence="2 3">
    <name type="scientific">Pleurodeles waltl</name>
    <name type="common">Iberian ribbed newt</name>
    <dbReference type="NCBI Taxonomy" id="8319"/>
    <lineage>
        <taxon>Eukaryota</taxon>
        <taxon>Metazoa</taxon>
        <taxon>Chordata</taxon>
        <taxon>Craniata</taxon>
        <taxon>Vertebrata</taxon>
        <taxon>Euteleostomi</taxon>
        <taxon>Amphibia</taxon>
        <taxon>Batrachia</taxon>
        <taxon>Caudata</taxon>
        <taxon>Salamandroidea</taxon>
        <taxon>Salamandridae</taxon>
        <taxon>Pleurodelinae</taxon>
        <taxon>Pleurodeles</taxon>
    </lineage>
</organism>
<dbReference type="AlphaFoldDB" id="A0AAV7UQ13"/>
<keyword evidence="3" id="KW-1185">Reference proteome</keyword>
<proteinExistence type="predicted"/>
<feature type="compositionally biased region" description="Basic and acidic residues" evidence="1">
    <location>
        <begin position="137"/>
        <end position="155"/>
    </location>
</feature>
<protein>
    <submittedName>
        <fullName evidence="2">Uncharacterized protein</fullName>
    </submittedName>
</protein>
<evidence type="ECO:0000256" key="1">
    <source>
        <dbReference type="SAM" id="MobiDB-lite"/>
    </source>
</evidence>
<sequence length="272" mass="29785">MARRRSFSKAVAAKYVSKRSTHSFHRAARADGGPSMTKGSNTGIDDIITPSTQKKVTAGAKYRGNLDKGQRPEYRIYCPATPQKAQSKRCTKIQQNTKEDSAPQRRKHEHTAGQRRPNSPLNKQEKASPRCKRTQHKAPERSRGPKQIRSEERLGKRCWAPQVVLTTTAASPGSVLHTAAPKQRQTRSRQRPPGSVRRGPCSGLQAASDAVALATTKHSSSAPQEQSNAPPGTKKRNEAREAKETHEGAKETTLVANLSCEKRAAEAPSSKQ</sequence>
<evidence type="ECO:0000313" key="2">
    <source>
        <dbReference type="EMBL" id="KAJ1190857.1"/>
    </source>
</evidence>
<feature type="compositionally biased region" description="Polar residues" evidence="1">
    <location>
        <begin position="216"/>
        <end position="230"/>
    </location>
</feature>
<reference evidence="2" key="1">
    <citation type="journal article" date="2022" name="bioRxiv">
        <title>Sequencing and chromosome-scale assembly of the giantPleurodeles waltlgenome.</title>
        <authorList>
            <person name="Brown T."/>
            <person name="Elewa A."/>
            <person name="Iarovenko S."/>
            <person name="Subramanian E."/>
            <person name="Araus A.J."/>
            <person name="Petzold A."/>
            <person name="Susuki M."/>
            <person name="Suzuki K.-i.T."/>
            <person name="Hayashi T."/>
            <person name="Toyoda A."/>
            <person name="Oliveira C."/>
            <person name="Osipova E."/>
            <person name="Leigh N.D."/>
            <person name="Simon A."/>
            <person name="Yun M.H."/>
        </authorList>
    </citation>
    <scope>NUCLEOTIDE SEQUENCE</scope>
    <source>
        <strain evidence="2">20211129_DDA</strain>
        <tissue evidence="2">Liver</tissue>
    </source>
</reference>
<comment type="caution">
    <text evidence="2">The sequence shown here is derived from an EMBL/GenBank/DDBJ whole genome shotgun (WGS) entry which is preliminary data.</text>
</comment>
<dbReference type="Proteomes" id="UP001066276">
    <property type="component" value="Chromosome 2_2"/>
</dbReference>
<accession>A0AAV7UQ13</accession>
<feature type="compositionally biased region" description="Basic and acidic residues" evidence="1">
    <location>
        <begin position="64"/>
        <end position="74"/>
    </location>
</feature>
<gene>
    <name evidence="2" type="ORF">NDU88_000176</name>
</gene>
<feature type="compositionally biased region" description="Polar residues" evidence="1">
    <location>
        <begin position="37"/>
        <end position="55"/>
    </location>
</feature>